<sequence>MDPITLLAASITPRQMQSYMACRAQADALLQKIGIIIQSLTNIKAEGHRLLIYVKGPMSAREVRDMLQHAGFNTFDFCDSSHSRGDRASGLAKFNDPGNSEFDALVTSYRLGAGRGDFYGACHRGVIVEFSDDIRTLYRARQSLDHIGQTETPRWVTMYINHTYDAQDEFQLAQQEATMIIEAPELHQSLSTDFTVPPIDERITGQHRIICAFEILQQIQLTGFSKYPRARMDWSGMDMPESNLEGQLYAAVGRFLMANPTTADKFTKQTMERIALRWEPSKELSMDRVVGNCPALPNGVRIYNYVMPGKGRDML</sequence>
<dbReference type="EMBL" id="JAGTJS010000008">
    <property type="protein sequence ID" value="KAH7259901.1"/>
    <property type="molecule type" value="Genomic_DNA"/>
</dbReference>
<name>A0A9P9KK04_FUSSL</name>
<keyword evidence="2" id="KW-1185">Reference proteome</keyword>
<dbReference type="OrthoDB" id="5023592at2759"/>
<organism evidence="1 2">
    <name type="scientific">Fusarium solani</name>
    <name type="common">Filamentous fungus</name>
    <dbReference type="NCBI Taxonomy" id="169388"/>
    <lineage>
        <taxon>Eukaryota</taxon>
        <taxon>Fungi</taxon>
        <taxon>Dikarya</taxon>
        <taxon>Ascomycota</taxon>
        <taxon>Pezizomycotina</taxon>
        <taxon>Sordariomycetes</taxon>
        <taxon>Hypocreomycetidae</taxon>
        <taxon>Hypocreales</taxon>
        <taxon>Nectriaceae</taxon>
        <taxon>Fusarium</taxon>
        <taxon>Fusarium solani species complex</taxon>
    </lineage>
</organism>
<gene>
    <name evidence="1" type="ORF">B0J15DRAFT_524797</name>
</gene>
<evidence type="ECO:0000313" key="1">
    <source>
        <dbReference type="EMBL" id="KAH7259901.1"/>
    </source>
</evidence>
<comment type="caution">
    <text evidence="1">The sequence shown here is derived from an EMBL/GenBank/DDBJ whole genome shotgun (WGS) entry which is preliminary data.</text>
</comment>
<proteinExistence type="predicted"/>
<protein>
    <submittedName>
        <fullName evidence="1">Uncharacterized protein</fullName>
    </submittedName>
</protein>
<dbReference type="Gene3D" id="3.40.50.300">
    <property type="entry name" value="P-loop containing nucleotide triphosphate hydrolases"/>
    <property type="match status" value="1"/>
</dbReference>
<dbReference type="AlphaFoldDB" id="A0A9P9KK04"/>
<reference evidence="1" key="1">
    <citation type="journal article" date="2021" name="Nat. Commun.">
        <title>Genetic determinants of endophytism in the Arabidopsis root mycobiome.</title>
        <authorList>
            <person name="Mesny F."/>
            <person name="Miyauchi S."/>
            <person name="Thiergart T."/>
            <person name="Pickel B."/>
            <person name="Atanasova L."/>
            <person name="Karlsson M."/>
            <person name="Huettel B."/>
            <person name="Barry K.W."/>
            <person name="Haridas S."/>
            <person name="Chen C."/>
            <person name="Bauer D."/>
            <person name="Andreopoulos W."/>
            <person name="Pangilinan J."/>
            <person name="LaButti K."/>
            <person name="Riley R."/>
            <person name="Lipzen A."/>
            <person name="Clum A."/>
            <person name="Drula E."/>
            <person name="Henrissat B."/>
            <person name="Kohler A."/>
            <person name="Grigoriev I.V."/>
            <person name="Martin F.M."/>
            <person name="Hacquard S."/>
        </authorList>
    </citation>
    <scope>NUCLEOTIDE SEQUENCE</scope>
    <source>
        <strain evidence="1">FSSC 5 MPI-SDFR-AT-0091</strain>
    </source>
</reference>
<accession>A0A9P9KK04</accession>
<dbReference type="Proteomes" id="UP000736672">
    <property type="component" value="Unassembled WGS sequence"/>
</dbReference>
<dbReference type="InterPro" id="IPR027417">
    <property type="entry name" value="P-loop_NTPase"/>
</dbReference>
<dbReference type="SUPFAM" id="SSF52540">
    <property type="entry name" value="P-loop containing nucleoside triphosphate hydrolases"/>
    <property type="match status" value="1"/>
</dbReference>
<evidence type="ECO:0000313" key="2">
    <source>
        <dbReference type="Proteomes" id="UP000736672"/>
    </source>
</evidence>